<dbReference type="EMBL" id="BAAAMR010000139">
    <property type="protein sequence ID" value="GAA2166782.1"/>
    <property type="molecule type" value="Genomic_DNA"/>
</dbReference>
<protein>
    <recommendedName>
        <fullName evidence="2">AB hydrolase-1 domain-containing protein</fullName>
    </recommendedName>
</protein>
<name>A0ABN3AGI0_9ACTN</name>
<dbReference type="Proteomes" id="UP001501020">
    <property type="component" value="Unassembled WGS sequence"/>
</dbReference>
<keyword evidence="4" id="KW-1185">Reference proteome</keyword>
<evidence type="ECO:0000256" key="1">
    <source>
        <dbReference type="SAM" id="MobiDB-lite"/>
    </source>
</evidence>
<dbReference type="Pfam" id="PF12697">
    <property type="entry name" value="Abhydrolase_6"/>
    <property type="match status" value="1"/>
</dbReference>
<comment type="caution">
    <text evidence="3">The sequence shown here is derived from an EMBL/GenBank/DDBJ whole genome shotgun (WGS) entry which is preliminary data.</text>
</comment>
<dbReference type="Gene3D" id="3.40.50.1820">
    <property type="entry name" value="alpha/beta hydrolase"/>
    <property type="match status" value="1"/>
</dbReference>
<reference evidence="3 4" key="1">
    <citation type="journal article" date="2019" name="Int. J. Syst. Evol. Microbiol.">
        <title>The Global Catalogue of Microorganisms (GCM) 10K type strain sequencing project: providing services to taxonomists for standard genome sequencing and annotation.</title>
        <authorList>
            <consortium name="The Broad Institute Genomics Platform"/>
            <consortium name="The Broad Institute Genome Sequencing Center for Infectious Disease"/>
            <person name="Wu L."/>
            <person name="Ma J."/>
        </authorList>
    </citation>
    <scope>NUCLEOTIDE SEQUENCE [LARGE SCALE GENOMIC DNA]</scope>
    <source>
        <strain evidence="3 4">JCM 13850</strain>
    </source>
</reference>
<accession>A0ABN3AGI0</accession>
<evidence type="ECO:0000313" key="3">
    <source>
        <dbReference type="EMBL" id="GAA2166782.1"/>
    </source>
</evidence>
<dbReference type="SUPFAM" id="SSF53474">
    <property type="entry name" value="alpha/beta-Hydrolases"/>
    <property type="match status" value="1"/>
</dbReference>
<dbReference type="InterPro" id="IPR000073">
    <property type="entry name" value="AB_hydrolase_1"/>
</dbReference>
<evidence type="ECO:0000259" key="2">
    <source>
        <dbReference type="Pfam" id="PF12697"/>
    </source>
</evidence>
<feature type="domain" description="AB hydrolase-1" evidence="2">
    <location>
        <begin position="43"/>
        <end position="125"/>
    </location>
</feature>
<feature type="region of interest" description="Disordered" evidence="1">
    <location>
        <begin position="1"/>
        <end position="33"/>
    </location>
</feature>
<organism evidence="3 4">
    <name type="scientific">Actinomadura napierensis</name>
    <dbReference type="NCBI Taxonomy" id="267854"/>
    <lineage>
        <taxon>Bacteria</taxon>
        <taxon>Bacillati</taxon>
        <taxon>Actinomycetota</taxon>
        <taxon>Actinomycetes</taxon>
        <taxon>Streptosporangiales</taxon>
        <taxon>Thermomonosporaceae</taxon>
        <taxon>Actinomadura</taxon>
    </lineage>
</organism>
<evidence type="ECO:0000313" key="4">
    <source>
        <dbReference type="Proteomes" id="UP001501020"/>
    </source>
</evidence>
<dbReference type="InterPro" id="IPR029058">
    <property type="entry name" value="AB_hydrolase_fold"/>
</dbReference>
<gene>
    <name evidence="3" type="ORF">GCM10009727_86710</name>
</gene>
<proteinExistence type="predicted"/>
<sequence>MAHRHPHPPAPDPRAGFPRGRLPRNRSPDLTPRCPIPACTPGRPRDLADWLDALFEDAGSVHLVGRSLGAAAALQAALQLAVKRRDRVAGLTLVAPFSLQPRAGFAAQMPLQGFAGLTALRGAVSGPARRDPHADRCCGWAGRARSPLPSPRTRCGGSPARTLAVLTQEPGRCEAETVKDQPVGRRWAVSACHNR</sequence>